<evidence type="ECO:0000256" key="2">
    <source>
        <dbReference type="ARBA" id="ARBA00011085"/>
    </source>
</evidence>
<gene>
    <name evidence="11" type="ORF">AMORRO_LOCUS2963</name>
</gene>
<feature type="transmembrane region" description="Helical" evidence="10">
    <location>
        <begin position="113"/>
        <end position="130"/>
    </location>
</feature>
<keyword evidence="7 10" id="KW-0472">Membrane</keyword>
<feature type="transmembrane region" description="Helical" evidence="10">
    <location>
        <begin position="32"/>
        <end position="54"/>
    </location>
</feature>
<organism evidence="11 12">
    <name type="scientific">Acaulospora morrowiae</name>
    <dbReference type="NCBI Taxonomy" id="94023"/>
    <lineage>
        <taxon>Eukaryota</taxon>
        <taxon>Fungi</taxon>
        <taxon>Fungi incertae sedis</taxon>
        <taxon>Mucoromycota</taxon>
        <taxon>Glomeromycotina</taxon>
        <taxon>Glomeromycetes</taxon>
        <taxon>Diversisporales</taxon>
        <taxon>Acaulosporaceae</taxon>
        <taxon>Acaulospora</taxon>
    </lineage>
</organism>
<dbReference type="GO" id="GO:0000750">
    <property type="term" value="P:pheromone-dependent signal transduction involved in conjugation with cellular fusion"/>
    <property type="evidence" value="ECO:0007669"/>
    <property type="project" value="TreeGrafter"/>
</dbReference>
<keyword evidence="12" id="KW-1185">Reference proteome</keyword>
<evidence type="ECO:0000256" key="9">
    <source>
        <dbReference type="ARBA" id="ARBA00023224"/>
    </source>
</evidence>
<reference evidence="11" key="1">
    <citation type="submission" date="2021-06" db="EMBL/GenBank/DDBJ databases">
        <authorList>
            <person name="Kallberg Y."/>
            <person name="Tangrot J."/>
            <person name="Rosling A."/>
        </authorList>
    </citation>
    <scope>NUCLEOTIDE SEQUENCE</scope>
    <source>
        <strain evidence="11">CL551</strain>
    </source>
</reference>
<feature type="transmembrane region" description="Helical" evidence="10">
    <location>
        <begin position="237"/>
        <end position="259"/>
    </location>
</feature>
<dbReference type="AlphaFoldDB" id="A0A9N8WSD5"/>
<evidence type="ECO:0000256" key="3">
    <source>
        <dbReference type="ARBA" id="ARBA00022507"/>
    </source>
</evidence>
<keyword evidence="5 10" id="KW-1133">Transmembrane helix</keyword>
<comment type="subcellular location">
    <subcellularLocation>
        <location evidence="1">Membrane</location>
        <topology evidence="1">Multi-pass membrane protein</topology>
    </subcellularLocation>
</comment>
<protein>
    <submittedName>
        <fullName evidence="11">13616_t:CDS:1</fullName>
    </submittedName>
</protein>
<dbReference type="GO" id="GO:0004932">
    <property type="term" value="F:mating-type factor pheromone receptor activity"/>
    <property type="evidence" value="ECO:0007669"/>
    <property type="project" value="InterPro"/>
</dbReference>
<evidence type="ECO:0000256" key="10">
    <source>
        <dbReference type="SAM" id="Phobius"/>
    </source>
</evidence>
<comment type="similarity">
    <text evidence="2">Belongs to the G-protein coupled receptor 4 family.</text>
</comment>
<feature type="transmembrane region" description="Helical" evidence="10">
    <location>
        <begin position="6"/>
        <end position="25"/>
    </location>
</feature>
<proteinExistence type="inferred from homology"/>
<dbReference type="GO" id="GO:0005886">
    <property type="term" value="C:plasma membrane"/>
    <property type="evidence" value="ECO:0007669"/>
    <property type="project" value="TreeGrafter"/>
</dbReference>
<evidence type="ECO:0000313" key="11">
    <source>
        <dbReference type="EMBL" id="CAG8494932.1"/>
    </source>
</evidence>
<keyword evidence="4 10" id="KW-0812">Transmembrane</keyword>
<name>A0A9N8WSD5_9GLOM</name>
<dbReference type="InterPro" id="IPR001499">
    <property type="entry name" value="GPCR_STE3"/>
</dbReference>
<evidence type="ECO:0000256" key="4">
    <source>
        <dbReference type="ARBA" id="ARBA00022692"/>
    </source>
</evidence>
<evidence type="ECO:0000313" key="12">
    <source>
        <dbReference type="Proteomes" id="UP000789342"/>
    </source>
</evidence>
<dbReference type="Proteomes" id="UP000789342">
    <property type="component" value="Unassembled WGS sequence"/>
</dbReference>
<comment type="caution">
    <text evidence="11">The sequence shown here is derived from an EMBL/GenBank/DDBJ whole genome shotgun (WGS) entry which is preliminary data.</text>
</comment>
<keyword evidence="8" id="KW-0675">Receptor</keyword>
<sequence>MIDYLFTFSSLFAVLLCIIPGIFHIQTRNWGAIFMTFWVIAINLITFINSLLWANDLEDKARVYCIITTPIYVGGNYGILSSITCMIHTLYTYVASPMLLTERIKRRRMIRDIIVSLVFPAIGTALFYLVQTRIYGIRPILGCFSPAHKDWVFLLVNSIWPPIISGIGCYYAALTSYAIVKKRLEMQSILQFTEGLNTAKFYRLPYNFYEIHKDFWKVIPFTGDNLGLALFDYAKPLVGFFVFLFFGTGQDALSTYAIWARACKLHICFKCLEPKEEDGDGLHSTISTMRSIPSHTYQANGNMQSTHSPRSPRGHRHSITFPGSNAVAPPVITAQKPKKGSFNFLYLNGHRTPTEQAQFDLTSGIKIKIDGLDSRTMGNDFGDYDDLNEEPAPIYNRGIHETLERDHQHNGEKVLNDSDTFGSDASLKDHEMPTLPLKVFEVDLGSVSHIDDLLSVYPDSEFGDEGDGQVDLPQFNICPPTPHNGSYENHVFSLNGEVETFVANGIDDVAEDYRQIRNPVEIQVMSESVISSQSIEGAP</sequence>
<accession>A0A9N8WSD5</accession>
<evidence type="ECO:0000256" key="1">
    <source>
        <dbReference type="ARBA" id="ARBA00004141"/>
    </source>
</evidence>
<dbReference type="PANTHER" id="PTHR28097">
    <property type="entry name" value="PHEROMONE A FACTOR RECEPTOR"/>
    <property type="match status" value="1"/>
</dbReference>
<dbReference type="PRINTS" id="PR00899">
    <property type="entry name" value="GPCRSTE3"/>
</dbReference>
<keyword evidence="9" id="KW-0807">Transducer</keyword>
<feature type="transmembrane region" description="Helical" evidence="10">
    <location>
        <begin position="159"/>
        <end position="180"/>
    </location>
</feature>
<evidence type="ECO:0000256" key="7">
    <source>
        <dbReference type="ARBA" id="ARBA00023136"/>
    </source>
</evidence>
<dbReference type="EMBL" id="CAJVPV010001362">
    <property type="protein sequence ID" value="CAG8494932.1"/>
    <property type="molecule type" value="Genomic_DNA"/>
</dbReference>
<keyword evidence="3" id="KW-0589">Pheromone response</keyword>
<evidence type="ECO:0000256" key="8">
    <source>
        <dbReference type="ARBA" id="ARBA00023170"/>
    </source>
</evidence>
<dbReference type="Pfam" id="PF02076">
    <property type="entry name" value="STE3"/>
    <property type="match status" value="1"/>
</dbReference>
<keyword evidence="6" id="KW-0297">G-protein coupled receptor</keyword>
<dbReference type="PANTHER" id="PTHR28097:SF1">
    <property type="entry name" value="PHEROMONE A FACTOR RECEPTOR"/>
    <property type="match status" value="1"/>
</dbReference>
<dbReference type="OrthoDB" id="2874149at2759"/>
<evidence type="ECO:0000256" key="6">
    <source>
        <dbReference type="ARBA" id="ARBA00023040"/>
    </source>
</evidence>
<evidence type="ECO:0000256" key="5">
    <source>
        <dbReference type="ARBA" id="ARBA00022989"/>
    </source>
</evidence>
<feature type="transmembrane region" description="Helical" evidence="10">
    <location>
        <begin position="79"/>
        <end position="101"/>
    </location>
</feature>